<dbReference type="Proteomes" id="UP000019131">
    <property type="component" value="Unassembled WGS sequence"/>
</dbReference>
<dbReference type="AlphaFoldDB" id="W4UQK4"/>
<evidence type="ECO:0000313" key="10">
    <source>
        <dbReference type="Proteomes" id="UP000019131"/>
    </source>
</evidence>
<keyword evidence="7" id="KW-0326">Glycosidase</keyword>
<dbReference type="GO" id="GO:0004565">
    <property type="term" value="F:beta-galactosidase activity"/>
    <property type="evidence" value="ECO:0007669"/>
    <property type="project" value="UniProtKB-EC"/>
</dbReference>
<evidence type="ECO:0000256" key="3">
    <source>
        <dbReference type="ARBA" id="ARBA00011245"/>
    </source>
</evidence>
<proteinExistence type="predicted"/>
<sequence>MLDKDGSGIRVTGLQPIAFSALHFSPEDLDPGLTRKLQHTIDVIPQKNVFLHVDLKQRGLGGDNSWGMYPHNQYRLLDKKYSFSYLIELIER</sequence>
<name>W4UQK4_9BACE</name>
<evidence type="ECO:0000256" key="6">
    <source>
        <dbReference type="ARBA" id="ARBA00022837"/>
    </source>
</evidence>
<feature type="domain" description="Beta galactosidase small chain/" evidence="8">
    <location>
        <begin position="15"/>
        <end position="87"/>
    </location>
</feature>
<accession>W4UQK4</accession>
<dbReference type="GO" id="GO:0030246">
    <property type="term" value="F:carbohydrate binding"/>
    <property type="evidence" value="ECO:0007669"/>
    <property type="project" value="InterPro"/>
</dbReference>
<evidence type="ECO:0000256" key="4">
    <source>
        <dbReference type="ARBA" id="ARBA00012756"/>
    </source>
</evidence>
<comment type="cofactor">
    <cofactor evidence="2">
        <name>Ca(2+)</name>
        <dbReference type="ChEBI" id="CHEBI:29108"/>
    </cofactor>
</comment>
<comment type="caution">
    <text evidence="9">The sequence shown here is derived from an EMBL/GenBank/DDBJ whole genome shotgun (WGS) entry which is preliminary data.</text>
</comment>
<evidence type="ECO:0000256" key="7">
    <source>
        <dbReference type="ARBA" id="ARBA00023295"/>
    </source>
</evidence>
<keyword evidence="6" id="KW-0106">Calcium</keyword>
<comment type="subunit">
    <text evidence="3">Monomer.</text>
</comment>
<keyword evidence="10" id="KW-1185">Reference proteome</keyword>
<dbReference type="EMBL" id="BAIV01000006">
    <property type="protein sequence ID" value="GAE83097.1"/>
    <property type="molecule type" value="Genomic_DNA"/>
</dbReference>
<dbReference type="GO" id="GO:0005990">
    <property type="term" value="P:lactose catabolic process"/>
    <property type="evidence" value="ECO:0007669"/>
    <property type="project" value="TreeGrafter"/>
</dbReference>
<dbReference type="Pfam" id="PF02929">
    <property type="entry name" value="Bgal_small_N"/>
    <property type="match status" value="1"/>
</dbReference>
<comment type="catalytic activity">
    <reaction evidence="1">
        <text>Hydrolysis of terminal non-reducing beta-D-galactose residues in beta-D-galactosides.</text>
        <dbReference type="EC" id="3.2.1.23"/>
    </reaction>
</comment>
<dbReference type="EC" id="3.2.1.23" evidence="4"/>
<dbReference type="Gene3D" id="2.70.98.10">
    <property type="match status" value="1"/>
</dbReference>
<dbReference type="PANTHER" id="PTHR46323:SF2">
    <property type="entry name" value="BETA-GALACTOSIDASE"/>
    <property type="match status" value="1"/>
</dbReference>
<evidence type="ECO:0000256" key="1">
    <source>
        <dbReference type="ARBA" id="ARBA00001412"/>
    </source>
</evidence>
<dbReference type="PANTHER" id="PTHR46323">
    <property type="entry name" value="BETA-GALACTOSIDASE"/>
    <property type="match status" value="1"/>
</dbReference>
<dbReference type="InterPro" id="IPR011013">
    <property type="entry name" value="Gal_mutarotase_sf_dom"/>
</dbReference>
<keyword evidence="5" id="KW-0378">Hydrolase</keyword>
<dbReference type="STRING" id="1445607.JCM10512_1351"/>
<protein>
    <recommendedName>
        <fullName evidence="4">beta-galactosidase</fullName>
        <ecNumber evidence="4">3.2.1.23</ecNumber>
    </recommendedName>
</protein>
<evidence type="ECO:0000256" key="2">
    <source>
        <dbReference type="ARBA" id="ARBA00001913"/>
    </source>
</evidence>
<dbReference type="InterPro" id="IPR050347">
    <property type="entry name" value="Bact_Beta-galactosidase"/>
</dbReference>
<dbReference type="InterPro" id="IPR004199">
    <property type="entry name" value="B-gal_small/dom_5"/>
</dbReference>
<dbReference type="GO" id="GO:0009341">
    <property type="term" value="C:beta-galactosidase complex"/>
    <property type="evidence" value="ECO:0007669"/>
    <property type="project" value="InterPro"/>
</dbReference>
<evidence type="ECO:0000256" key="5">
    <source>
        <dbReference type="ARBA" id="ARBA00022801"/>
    </source>
</evidence>
<evidence type="ECO:0000313" key="9">
    <source>
        <dbReference type="EMBL" id="GAE83097.1"/>
    </source>
</evidence>
<reference evidence="9 10" key="1">
    <citation type="journal article" date="2014" name="Genome Announc.">
        <title>Draft Genome Sequence of Bacteroides reticulotermitis Strain JCM 10512T, Isolated from the Gut of a Termite.</title>
        <authorList>
            <person name="Yuki M."/>
            <person name="Oshima K."/>
            <person name="Suda W."/>
            <person name="Sakamoto M."/>
            <person name="Iida T."/>
            <person name="Hattori M."/>
            <person name="Ohkuma M."/>
        </authorList>
    </citation>
    <scope>NUCLEOTIDE SEQUENCE [LARGE SCALE GENOMIC DNA]</scope>
    <source>
        <strain evidence="9 10">JCM 10512</strain>
    </source>
</reference>
<gene>
    <name evidence="9" type="ORF">JCM10512_1351</name>
</gene>
<dbReference type="SUPFAM" id="SSF74650">
    <property type="entry name" value="Galactose mutarotase-like"/>
    <property type="match status" value="1"/>
</dbReference>
<organism evidence="9 10">
    <name type="scientific">Bacteroides reticulotermitis JCM 10512</name>
    <dbReference type="NCBI Taxonomy" id="1445607"/>
    <lineage>
        <taxon>Bacteria</taxon>
        <taxon>Pseudomonadati</taxon>
        <taxon>Bacteroidota</taxon>
        <taxon>Bacteroidia</taxon>
        <taxon>Bacteroidales</taxon>
        <taxon>Bacteroidaceae</taxon>
        <taxon>Bacteroides</taxon>
    </lineage>
</organism>
<evidence type="ECO:0000259" key="8">
    <source>
        <dbReference type="Pfam" id="PF02929"/>
    </source>
</evidence>
<dbReference type="InterPro" id="IPR014718">
    <property type="entry name" value="GH-type_carb-bd"/>
</dbReference>